<dbReference type="Gene3D" id="3.30.450.40">
    <property type="match status" value="2"/>
</dbReference>
<evidence type="ECO:0000256" key="1">
    <source>
        <dbReference type="ARBA" id="ARBA00023015"/>
    </source>
</evidence>
<feature type="domain" description="HTH iclR-type" evidence="4">
    <location>
        <begin position="10"/>
        <end position="71"/>
    </location>
</feature>
<proteinExistence type="predicted"/>
<dbReference type="Pfam" id="PF01614">
    <property type="entry name" value="IclR_C"/>
    <property type="match status" value="2"/>
</dbReference>
<reference evidence="6 7" key="1">
    <citation type="submission" date="2024-10" db="EMBL/GenBank/DDBJ databases">
        <title>The Natural Products Discovery Center: Release of the First 8490 Sequenced Strains for Exploring Actinobacteria Biosynthetic Diversity.</title>
        <authorList>
            <person name="Kalkreuter E."/>
            <person name="Kautsar S.A."/>
            <person name="Yang D."/>
            <person name="Bader C.D."/>
            <person name="Teijaro C.N."/>
            <person name="Fluegel L."/>
            <person name="Davis C.M."/>
            <person name="Simpson J.R."/>
            <person name="Lauterbach L."/>
            <person name="Steele A.D."/>
            <person name="Gui C."/>
            <person name="Meng S."/>
            <person name="Li G."/>
            <person name="Viehrig K."/>
            <person name="Ye F."/>
            <person name="Su P."/>
            <person name="Kiefer A.F."/>
            <person name="Nichols A."/>
            <person name="Cepeda A.J."/>
            <person name="Yan W."/>
            <person name="Fan B."/>
            <person name="Jiang Y."/>
            <person name="Adhikari A."/>
            <person name="Zheng C.-J."/>
            <person name="Schuster L."/>
            <person name="Cowan T.M."/>
            <person name="Smanski M.J."/>
            <person name="Chevrette M.G."/>
            <person name="De Carvalho L.P.S."/>
            <person name="Shen B."/>
        </authorList>
    </citation>
    <scope>NUCLEOTIDE SEQUENCE [LARGE SCALE GENOMIC DNA]</scope>
    <source>
        <strain evidence="6 7">NPDC001281</strain>
    </source>
</reference>
<keyword evidence="7" id="KW-1185">Reference proteome</keyword>
<keyword evidence="2" id="KW-0238">DNA-binding</keyword>
<evidence type="ECO:0000256" key="3">
    <source>
        <dbReference type="ARBA" id="ARBA00023163"/>
    </source>
</evidence>
<keyword evidence="1" id="KW-0805">Transcription regulation</keyword>
<evidence type="ECO:0000259" key="5">
    <source>
        <dbReference type="PROSITE" id="PS51078"/>
    </source>
</evidence>
<dbReference type="InterPro" id="IPR014757">
    <property type="entry name" value="Tscrpt_reg_IclR_C"/>
</dbReference>
<dbReference type="PANTHER" id="PTHR30136:SF24">
    <property type="entry name" value="HTH-TYPE TRANSCRIPTIONAL REPRESSOR ALLR"/>
    <property type="match status" value="1"/>
</dbReference>
<dbReference type="Pfam" id="PF09339">
    <property type="entry name" value="HTH_IclR"/>
    <property type="match status" value="1"/>
</dbReference>
<gene>
    <name evidence="6" type="ORF">ACFY05_12305</name>
</gene>
<dbReference type="EMBL" id="JBIAXI010000006">
    <property type="protein sequence ID" value="MFF4773633.1"/>
    <property type="molecule type" value="Genomic_DNA"/>
</dbReference>
<dbReference type="PANTHER" id="PTHR30136">
    <property type="entry name" value="HELIX-TURN-HELIX TRANSCRIPTIONAL REGULATOR, ICLR FAMILY"/>
    <property type="match status" value="1"/>
</dbReference>
<dbReference type="InterPro" id="IPR050707">
    <property type="entry name" value="HTH_MetabolicPath_Reg"/>
</dbReference>
<dbReference type="SUPFAM" id="SSF46785">
    <property type="entry name" value="Winged helix' DNA-binding domain"/>
    <property type="match status" value="1"/>
</dbReference>
<sequence length="227" mass="23464">MSESAEPTAIRTVERALRLAHIVAISSGGLTLTAAAREAGLALSTAARLLKALELSGFAWRDSSGLYHPGPRMLQAGAIALGHLPVYKIAEPHLRDLADFTGETAYLAVAEGDSHALYLRQVESPRAIRHATWAGRAIPTVGTAVGAALNGRLSEGGYAVSRRTAVEPEAAAAAAPVYDSAGGVVAALSIIGPSFRISEEDLASYAKAVAEHAQALSAELGFPGFAR</sequence>
<dbReference type="InterPro" id="IPR029016">
    <property type="entry name" value="GAF-like_dom_sf"/>
</dbReference>
<evidence type="ECO:0000313" key="7">
    <source>
        <dbReference type="Proteomes" id="UP001602119"/>
    </source>
</evidence>
<dbReference type="SUPFAM" id="SSF55781">
    <property type="entry name" value="GAF domain-like"/>
    <property type="match status" value="1"/>
</dbReference>
<dbReference type="InterPro" id="IPR005471">
    <property type="entry name" value="Tscrpt_reg_IclR_N"/>
</dbReference>
<dbReference type="InterPro" id="IPR036390">
    <property type="entry name" value="WH_DNA-bd_sf"/>
</dbReference>
<evidence type="ECO:0000256" key="2">
    <source>
        <dbReference type="ARBA" id="ARBA00023125"/>
    </source>
</evidence>
<evidence type="ECO:0000313" key="6">
    <source>
        <dbReference type="EMBL" id="MFF4773633.1"/>
    </source>
</evidence>
<dbReference type="PROSITE" id="PS51077">
    <property type="entry name" value="HTH_ICLR"/>
    <property type="match status" value="1"/>
</dbReference>
<feature type="domain" description="IclR-ED" evidence="5">
    <location>
        <begin position="72"/>
        <end position="222"/>
    </location>
</feature>
<dbReference type="RefSeq" id="WP_387342014.1">
    <property type="nucleotide sequence ID" value="NZ_JBIAXI010000006.1"/>
</dbReference>
<accession>A0ABW6V5K5</accession>
<dbReference type="PROSITE" id="PS51078">
    <property type="entry name" value="ICLR_ED"/>
    <property type="match status" value="1"/>
</dbReference>
<comment type="caution">
    <text evidence="6">The sequence shown here is derived from an EMBL/GenBank/DDBJ whole genome shotgun (WGS) entry which is preliminary data.</text>
</comment>
<keyword evidence="3" id="KW-0804">Transcription</keyword>
<dbReference type="InterPro" id="IPR036388">
    <property type="entry name" value="WH-like_DNA-bd_sf"/>
</dbReference>
<dbReference type="Gene3D" id="1.10.10.10">
    <property type="entry name" value="Winged helix-like DNA-binding domain superfamily/Winged helix DNA-binding domain"/>
    <property type="match status" value="1"/>
</dbReference>
<dbReference type="SMART" id="SM00346">
    <property type="entry name" value="HTH_ICLR"/>
    <property type="match status" value="1"/>
</dbReference>
<organism evidence="6 7">
    <name type="scientific">Microtetraspora fusca</name>
    <dbReference type="NCBI Taxonomy" id="1997"/>
    <lineage>
        <taxon>Bacteria</taxon>
        <taxon>Bacillati</taxon>
        <taxon>Actinomycetota</taxon>
        <taxon>Actinomycetes</taxon>
        <taxon>Streptosporangiales</taxon>
        <taxon>Streptosporangiaceae</taxon>
        <taxon>Microtetraspora</taxon>
    </lineage>
</organism>
<name>A0ABW6V5K5_MICFU</name>
<evidence type="ECO:0000259" key="4">
    <source>
        <dbReference type="PROSITE" id="PS51077"/>
    </source>
</evidence>
<dbReference type="Proteomes" id="UP001602119">
    <property type="component" value="Unassembled WGS sequence"/>
</dbReference>
<protein>
    <submittedName>
        <fullName evidence="6">IclR family transcriptional regulator</fullName>
    </submittedName>
</protein>